<feature type="chain" id="PRO_5026235874" description="HNH endonuclease" evidence="2">
    <location>
        <begin position="30"/>
        <end position="305"/>
    </location>
</feature>
<accession>A0A6I4WFX4</accession>
<evidence type="ECO:0000313" key="4">
    <source>
        <dbReference type="Proteomes" id="UP000431901"/>
    </source>
</evidence>
<evidence type="ECO:0000256" key="2">
    <source>
        <dbReference type="SAM" id="SignalP"/>
    </source>
</evidence>
<feature type="signal peptide" evidence="2">
    <location>
        <begin position="1"/>
        <end position="29"/>
    </location>
</feature>
<evidence type="ECO:0000313" key="3">
    <source>
        <dbReference type="EMBL" id="MXQ67853.1"/>
    </source>
</evidence>
<dbReference type="EMBL" id="WUTW01000009">
    <property type="protein sequence ID" value="MXQ67853.1"/>
    <property type="molecule type" value="Genomic_DNA"/>
</dbReference>
<dbReference type="RefSeq" id="WP_161106046.1">
    <property type="nucleotide sequence ID" value="NZ_JBHLYI010000015.1"/>
</dbReference>
<comment type="caution">
    <text evidence="3">The sequence shown here is derived from an EMBL/GenBank/DDBJ whole genome shotgun (WGS) entry which is preliminary data.</text>
</comment>
<gene>
    <name evidence="3" type="ORF">GQ466_27915</name>
</gene>
<protein>
    <recommendedName>
        <fullName evidence="5">HNH endonuclease</fullName>
    </recommendedName>
</protein>
<dbReference type="OrthoDB" id="4710763at2"/>
<evidence type="ECO:0008006" key="5">
    <source>
        <dbReference type="Google" id="ProtNLM"/>
    </source>
</evidence>
<reference evidence="3 4" key="1">
    <citation type="submission" date="2019-12" db="EMBL/GenBank/DDBJ databases">
        <title>Nocardia macrotermitis sp. nov. and Nocardia aurantia sp. nov., isolated from the gut of the fungus growing-termite Macrotermes natalensis.</title>
        <authorList>
            <person name="Christine B."/>
            <person name="Rene B."/>
        </authorList>
    </citation>
    <scope>NUCLEOTIDE SEQUENCE [LARGE SCALE GENOMIC DNA]</scope>
    <source>
        <strain evidence="3 4">DSM 102126</strain>
    </source>
</reference>
<proteinExistence type="predicted"/>
<organism evidence="3 4">
    <name type="scientific">Actinomadura rayongensis</name>
    <dbReference type="NCBI Taxonomy" id="1429076"/>
    <lineage>
        <taxon>Bacteria</taxon>
        <taxon>Bacillati</taxon>
        <taxon>Actinomycetota</taxon>
        <taxon>Actinomycetes</taxon>
        <taxon>Streptosporangiales</taxon>
        <taxon>Thermomonosporaceae</taxon>
        <taxon>Actinomadura</taxon>
    </lineage>
</organism>
<feature type="coiled-coil region" evidence="1">
    <location>
        <begin position="278"/>
        <end position="305"/>
    </location>
</feature>
<sequence>MASTYYKHALLATLTGFSLVAALPSSAVAAGPIEDVCAGPIGELKNIQAQIRVHNAKPRVSTDRAYVNAHNAEARQLNAAQAQAISRVRQCVSAFSQVMRNHPQSTFPNPNPSQIARLSDATKKLTDTQRQAVTRWNPKTYDFLDYGPGKKAMTTRVDRIPPDFPPSIRSVIRPIYQALDKTRPAIPRTSVLQGKLPPRIGGPDPAYGNGRPVTGVAFDHIIPLRRLVTMRNFLKLTPEDMWRVANSPANSQWLSKTANSSKLSGSSAFISGADPTWLREQAQLRERAESEVQQLIEALLKTQKG</sequence>
<keyword evidence="2" id="KW-0732">Signal</keyword>
<keyword evidence="4" id="KW-1185">Reference proteome</keyword>
<name>A0A6I4WFX4_9ACTN</name>
<evidence type="ECO:0000256" key="1">
    <source>
        <dbReference type="SAM" id="Coils"/>
    </source>
</evidence>
<keyword evidence="1" id="KW-0175">Coiled coil</keyword>
<dbReference type="AlphaFoldDB" id="A0A6I4WFX4"/>
<dbReference type="Proteomes" id="UP000431901">
    <property type="component" value="Unassembled WGS sequence"/>
</dbReference>